<evidence type="ECO:0000256" key="4">
    <source>
        <dbReference type="ARBA" id="ARBA00023136"/>
    </source>
</evidence>
<evidence type="ECO:0000313" key="7">
    <source>
        <dbReference type="Proteomes" id="UP001152320"/>
    </source>
</evidence>
<dbReference type="EMBL" id="JAIZAY010000014">
    <property type="protein sequence ID" value="KAJ8029170.1"/>
    <property type="molecule type" value="Genomic_DNA"/>
</dbReference>
<reference evidence="6" key="1">
    <citation type="submission" date="2021-10" db="EMBL/GenBank/DDBJ databases">
        <title>Tropical sea cucumber genome reveals ecological adaptation and Cuvierian tubules defense mechanism.</title>
        <authorList>
            <person name="Chen T."/>
        </authorList>
    </citation>
    <scope>NUCLEOTIDE SEQUENCE</scope>
    <source>
        <strain evidence="6">Nanhai2018</strain>
        <tissue evidence="6">Muscle</tissue>
    </source>
</reference>
<keyword evidence="7" id="KW-1185">Reference proteome</keyword>
<keyword evidence="3 5" id="KW-1133">Transmembrane helix</keyword>
<dbReference type="Proteomes" id="UP001152320">
    <property type="component" value="Chromosome 14"/>
</dbReference>
<evidence type="ECO:0000256" key="5">
    <source>
        <dbReference type="SAM" id="Phobius"/>
    </source>
</evidence>
<accession>A0A9Q1BM51</accession>
<dbReference type="GO" id="GO:0016020">
    <property type="term" value="C:membrane"/>
    <property type="evidence" value="ECO:0007669"/>
    <property type="project" value="UniProtKB-SubCell"/>
</dbReference>
<evidence type="ECO:0000256" key="2">
    <source>
        <dbReference type="ARBA" id="ARBA00022692"/>
    </source>
</evidence>
<dbReference type="InterPro" id="IPR036259">
    <property type="entry name" value="MFS_trans_sf"/>
</dbReference>
<dbReference type="SUPFAM" id="SSF103473">
    <property type="entry name" value="MFS general substrate transporter"/>
    <property type="match status" value="1"/>
</dbReference>
<evidence type="ECO:0000313" key="6">
    <source>
        <dbReference type="EMBL" id="KAJ8029170.1"/>
    </source>
</evidence>
<comment type="caution">
    <text evidence="6">The sequence shown here is derived from an EMBL/GenBank/DDBJ whole genome shotgun (WGS) entry which is preliminary data.</text>
</comment>
<dbReference type="Gene3D" id="1.20.1250.20">
    <property type="entry name" value="MFS general substrate transporter like domains"/>
    <property type="match status" value="1"/>
</dbReference>
<dbReference type="GO" id="GO:0022857">
    <property type="term" value="F:transmembrane transporter activity"/>
    <property type="evidence" value="ECO:0007669"/>
    <property type="project" value="InterPro"/>
</dbReference>
<dbReference type="PANTHER" id="PTHR24064">
    <property type="entry name" value="SOLUTE CARRIER FAMILY 22 MEMBER"/>
    <property type="match status" value="1"/>
</dbReference>
<feature type="transmembrane region" description="Helical" evidence="5">
    <location>
        <begin position="6"/>
        <end position="29"/>
    </location>
</feature>
<feature type="transmembrane region" description="Helical" evidence="5">
    <location>
        <begin position="41"/>
        <end position="63"/>
    </location>
</feature>
<feature type="transmembrane region" description="Helical" evidence="5">
    <location>
        <begin position="69"/>
        <end position="89"/>
    </location>
</feature>
<name>A0A9Q1BM51_HOLLE</name>
<comment type="subcellular location">
    <subcellularLocation>
        <location evidence="1">Membrane</location>
        <topology evidence="1">Multi-pass membrane protein</topology>
    </subcellularLocation>
</comment>
<dbReference type="OrthoDB" id="3936150at2759"/>
<sequence>MRALGNWRVAAGMLGKFCISTSFAVIYIYAAEIFPTPVRAVGIALCSNASNLAAIFSALVLILDEAWSPLPYSVFGTTAVLGGLLALLLPETRGKPLPEVLERNNSKQAVIFRVITDDKETPFLETDEVDV</sequence>
<keyword evidence="4 5" id="KW-0472">Membrane</keyword>
<dbReference type="AlphaFoldDB" id="A0A9Q1BM51"/>
<evidence type="ECO:0000256" key="3">
    <source>
        <dbReference type="ARBA" id="ARBA00022989"/>
    </source>
</evidence>
<dbReference type="InterPro" id="IPR005828">
    <property type="entry name" value="MFS_sugar_transport-like"/>
</dbReference>
<evidence type="ECO:0000256" key="1">
    <source>
        <dbReference type="ARBA" id="ARBA00004141"/>
    </source>
</evidence>
<proteinExistence type="predicted"/>
<gene>
    <name evidence="6" type="ORF">HOLleu_28503</name>
</gene>
<organism evidence="6 7">
    <name type="scientific">Holothuria leucospilota</name>
    <name type="common">Black long sea cucumber</name>
    <name type="synonym">Mertensiothuria leucospilota</name>
    <dbReference type="NCBI Taxonomy" id="206669"/>
    <lineage>
        <taxon>Eukaryota</taxon>
        <taxon>Metazoa</taxon>
        <taxon>Echinodermata</taxon>
        <taxon>Eleutherozoa</taxon>
        <taxon>Echinozoa</taxon>
        <taxon>Holothuroidea</taxon>
        <taxon>Aspidochirotacea</taxon>
        <taxon>Aspidochirotida</taxon>
        <taxon>Holothuriidae</taxon>
        <taxon>Holothuria</taxon>
    </lineage>
</organism>
<keyword evidence="2 5" id="KW-0812">Transmembrane</keyword>
<protein>
    <submittedName>
        <fullName evidence="6">Solute carrier family 22 member 15</fullName>
    </submittedName>
</protein>
<dbReference type="Pfam" id="PF00083">
    <property type="entry name" value="Sugar_tr"/>
    <property type="match status" value="1"/>
</dbReference>